<evidence type="ECO:0000256" key="1">
    <source>
        <dbReference type="PROSITE-ProRule" id="PRU00221"/>
    </source>
</evidence>
<dbReference type="Ensembl" id="ENSCINT00000036221.1">
    <property type="protein sequence ID" value="ENSCINP00000032068.1"/>
    <property type="gene ID" value="ENSCING00000018400.1"/>
</dbReference>
<dbReference type="SMART" id="SM00320">
    <property type="entry name" value="WD40"/>
    <property type="match status" value="3"/>
</dbReference>
<dbReference type="Gene3D" id="2.130.10.10">
    <property type="entry name" value="YVTN repeat-like/Quinoprotein amine dehydrogenase"/>
    <property type="match status" value="1"/>
</dbReference>
<dbReference type="InParanoid" id="H2XQY4"/>
<evidence type="ECO:0000259" key="2">
    <source>
        <dbReference type="Pfam" id="PF21031"/>
    </source>
</evidence>
<reference evidence="3" key="4">
    <citation type="submission" date="2025-09" db="UniProtKB">
        <authorList>
            <consortium name="Ensembl"/>
        </authorList>
    </citation>
    <scope>IDENTIFICATION</scope>
</reference>
<proteinExistence type="predicted"/>
<dbReference type="SUPFAM" id="SSF50978">
    <property type="entry name" value="WD40 repeat-like"/>
    <property type="match status" value="1"/>
</dbReference>
<feature type="domain" description="WD repeat-containing protein 54 beta-propeller" evidence="2">
    <location>
        <begin position="74"/>
        <end position="331"/>
    </location>
</feature>
<dbReference type="InterPro" id="IPR001680">
    <property type="entry name" value="WD40_rpt"/>
</dbReference>
<dbReference type="AlphaFoldDB" id="H2XQY4"/>
<evidence type="ECO:0000313" key="3">
    <source>
        <dbReference type="Ensembl" id="ENSCINP00000032068.1"/>
    </source>
</evidence>
<reference evidence="3" key="3">
    <citation type="submission" date="2025-08" db="UniProtKB">
        <authorList>
            <consortium name="Ensembl"/>
        </authorList>
    </citation>
    <scope>IDENTIFICATION</scope>
</reference>
<dbReference type="Pfam" id="PF21031">
    <property type="entry name" value="WDR54"/>
    <property type="match status" value="1"/>
</dbReference>
<dbReference type="InterPro" id="IPR036322">
    <property type="entry name" value="WD40_repeat_dom_sf"/>
</dbReference>
<accession>H2XQY4</accession>
<name>H2XQY4_CIOIN</name>
<dbReference type="EMBL" id="EAAA01001751">
    <property type="status" value="NOT_ANNOTATED_CDS"/>
    <property type="molecule type" value="Genomic_DNA"/>
</dbReference>
<dbReference type="GeneTree" id="ENSGT01000000218818"/>
<feature type="repeat" description="WD" evidence="1">
    <location>
        <begin position="245"/>
        <end position="290"/>
    </location>
</feature>
<dbReference type="PROSITE" id="PS50082">
    <property type="entry name" value="WD_REPEATS_2"/>
    <property type="match status" value="1"/>
</dbReference>
<organism evidence="3 4">
    <name type="scientific">Ciona intestinalis</name>
    <name type="common">Transparent sea squirt</name>
    <name type="synonym">Ascidia intestinalis</name>
    <dbReference type="NCBI Taxonomy" id="7719"/>
    <lineage>
        <taxon>Eukaryota</taxon>
        <taxon>Metazoa</taxon>
        <taxon>Chordata</taxon>
        <taxon>Tunicata</taxon>
        <taxon>Ascidiacea</taxon>
        <taxon>Phlebobranchia</taxon>
        <taxon>Cionidae</taxon>
        <taxon>Ciona</taxon>
    </lineage>
</organism>
<dbReference type="Proteomes" id="UP000008144">
    <property type="component" value="Chromosome 3"/>
</dbReference>
<dbReference type="InterPro" id="IPR015943">
    <property type="entry name" value="WD40/YVTN_repeat-like_dom_sf"/>
</dbReference>
<reference evidence="3" key="2">
    <citation type="journal article" date="2008" name="Genome Biol.">
        <title>Improved genome assembly and evidence-based global gene model set for the chordate Ciona intestinalis: new insight into intron and operon populations.</title>
        <authorList>
            <person name="Satou Y."/>
            <person name="Mineta K."/>
            <person name="Ogasawara M."/>
            <person name="Sasakura Y."/>
            <person name="Shoguchi E."/>
            <person name="Ueno K."/>
            <person name="Yamada L."/>
            <person name="Matsumoto J."/>
            <person name="Wasserscheid J."/>
            <person name="Dewar K."/>
            <person name="Wiley G.B."/>
            <person name="Macmil S.L."/>
            <person name="Roe B.A."/>
            <person name="Zeller R.W."/>
            <person name="Hastings K.E."/>
            <person name="Lemaire P."/>
            <person name="Lindquist E."/>
            <person name="Endo T."/>
            <person name="Hotta K."/>
            <person name="Inaba K."/>
        </authorList>
    </citation>
    <scope>NUCLEOTIDE SEQUENCE [LARGE SCALE GENOMIC DNA]</scope>
    <source>
        <strain evidence="3">wild type</strain>
    </source>
</reference>
<sequence>MYEKVKTHILPESSSSLYGNLDVKYENDGDTGHKSMTLLSIHNTNVNLLSFQSGTTVHALISPDNPGSKNKSNVVAAKWLQLLKENILVVLSHKGLVIFDSEGQLMMFSLANSEIDETSSCLSIACAKSKYICVGTSSGKVLVICLNKNVYTVKTTLHDHTLPVMCLSGLQSSKSNGVDMVSADDGGTIHCYKAGSDLLLSGKIPGTGVACTSVKLVQNGMVVAGYLTGHIRIFDSSSFTLLADIAGHVRAVSSLDATTLEEKSSYNVISASEDSFLRVWKISNQDTIQVSHEWCSSIRDTQLCGVRFCDESGQAFVASGYDCKEIWQFSRI</sequence>
<reference evidence="4" key="1">
    <citation type="journal article" date="2002" name="Science">
        <title>The draft genome of Ciona intestinalis: insights into chordate and vertebrate origins.</title>
        <authorList>
            <person name="Dehal P."/>
            <person name="Satou Y."/>
            <person name="Campbell R.K."/>
            <person name="Chapman J."/>
            <person name="Degnan B."/>
            <person name="De Tomaso A."/>
            <person name="Davidson B."/>
            <person name="Di Gregorio A."/>
            <person name="Gelpke M."/>
            <person name="Goodstein D.M."/>
            <person name="Harafuji N."/>
            <person name="Hastings K.E."/>
            <person name="Ho I."/>
            <person name="Hotta K."/>
            <person name="Huang W."/>
            <person name="Kawashima T."/>
            <person name="Lemaire P."/>
            <person name="Martinez D."/>
            <person name="Meinertzhagen I.A."/>
            <person name="Necula S."/>
            <person name="Nonaka M."/>
            <person name="Putnam N."/>
            <person name="Rash S."/>
            <person name="Saiga H."/>
            <person name="Satake M."/>
            <person name="Terry A."/>
            <person name="Yamada L."/>
            <person name="Wang H.G."/>
            <person name="Awazu S."/>
            <person name="Azumi K."/>
            <person name="Boore J."/>
            <person name="Branno M."/>
            <person name="Chin-Bow S."/>
            <person name="DeSantis R."/>
            <person name="Doyle S."/>
            <person name="Francino P."/>
            <person name="Keys D.N."/>
            <person name="Haga S."/>
            <person name="Hayashi H."/>
            <person name="Hino K."/>
            <person name="Imai K.S."/>
            <person name="Inaba K."/>
            <person name="Kano S."/>
            <person name="Kobayashi K."/>
            <person name="Kobayashi M."/>
            <person name="Lee B.I."/>
            <person name="Makabe K.W."/>
            <person name="Manohar C."/>
            <person name="Matassi G."/>
            <person name="Medina M."/>
            <person name="Mochizuki Y."/>
            <person name="Mount S."/>
            <person name="Morishita T."/>
            <person name="Miura S."/>
            <person name="Nakayama A."/>
            <person name="Nishizaka S."/>
            <person name="Nomoto H."/>
            <person name="Ohta F."/>
            <person name="Oishi K."/>
            <person name="Rigoutsos I."/>
            <person name="Sano M."/>
            <person name="Sasaki A."/>
            <person name="Sasakura Y."/>
            <person name="Shoguchi E."/>
            <person name="Shin-i T."/>
            <person name="Spagnuolo A."/>
            <person name="Stainier D."/>
            <person name="Suzuki M.M."/>
            <person name="Tassy O."/>
            <person name="Takatori N."/>
            <person name="Tokuoka M."/>
            <person name="Yagi K."/>
            <person name="Yoshizaki F."/>
            <person name="Wada S."/>
            <person name="Zhang C."/>
            <person name="Hyatt P.D."/>
            <person name="Larimer F."/>
            <person name="Detter C."/>
            <person name="Doggett N."/>
            <person name="Glavina T."/>
            <person name="Hawkins T."/>
            <person name="Richardson P."/>
            <person name="Lucas S."/>
            <person name="Kohara Y."/>
            <person name="Levine M."/>
            <person name="Satoh N."/>
            <person name="Rokhsar D.S."/>
        </authorList>
    </citation>
    <scope>NUCLEOTIDE SEQUENCE [LARGE SCALE GENOMIC DNA]</scope>
</reference>
<protein>
    <recommendedName>
        <fullName evidence="2">WD repeat-containing protein 54 beta-propeller domain-containing protein</fullName>
    </recommendedName>
</protein>
<dbReference type="FunCoup" id="H2XQY4">
    <property type="interactions" value="18"/>
</dbReference>
<keyword evidence="1" id="KW-0853">WD repeat</keyword>
<dbReference type="InterPro" id="IPR049546">
    <property type="entry name" value="WDR54_beta_prop"/>
</dbReference>
<evidence type="ECO:0000313" key="4">
    <source>
        <dbReference type="Proteomes" id="UP000008144"/>
    </source>
</evidence>
<dbReference type="OMA" id="WENYICV"/>
<dbReference type="HOGENOM" id="CLU_045688_0_0_1"/>
<keyword evidence="4" id="KW-1185">Reference proteome</keyword>